<dbReference type="SMART" id="SM00847">
    <property type="entry name" value="HA2"/>
    <property type="match status" value="1"/>
</dbReference>
<evidence type="ECO:0000256" key="6">
    <source>
        <dbReference type="ARBA" id="ARBA00047984"/>
    </source>
</evidence>
<keyword evidence="5" id="KW-0067">ATP-binding</keyword>
<dbReference type="GO" id="GO:0003724">
    <property type="term" value="F:RNA helicase activity"/>
    <property type="evidence" value="ECO:0007669"/>
    <property type="project" value="UniProtKB-EC"/>
</dbReference>
<dbReference type="PROSITE" id="PS51192">
    <property type="entry name" value="HELICASE_ATP_BIND_1"/>
    <property type="match status" value="1"/>
</dbReference>
<evidence type="ECO:0000256" key="7">
    <source>
        <dbReference type="SAM" id="MobiDB-lite"/>
    </source>
</evidence>
<keyword evidence="4" id="KW-0347">Helicase</keyword>
<evidence type="ECO:0000256" key="1">
    <source>
        <dbReference type="ARBA" id="ARBA00012552"/>
    </source>
</evidence>
<dbReference type="SUPFAM" id="SSF52540">
    <property type="entry name" value="P-loop containing nucleoside triphosphate hydrolases"/>
    <property type="match status" value="1"/>
</dbReference>
<dbReference type="Gene3D" id="3.40.50.300">
    <property type="entry name" value="P-loop containing nucleotide triphosphate hydrolases"/>
    <property type="match status" value="2"/>
</dbReference>
<gene>
    <name evidence="10" type="ORF">HK100_012073</name>
</gene>
<proteinExistence type="predicted"/>
<evidence type="ECO:0000259" key="9">
    <source>
        <dbReference type="PROSITE" id="PS51194"/>
    </source>
</evidence>
<dbReference type="Pfam" id="PF04408">
    <property type="entry name" value="WHD_HA2"/>
    <property type="match status" value="1"/>
</dbReference>
<name>A0AAD5T0X4_9FUNG</name>
<organism evidence="10 11">
    <name type="scientific">Physocladia obscura</name>
    <dbReference type="NCBI Taxonomy" id="109957"/>
    <lineage>
        <taxon>Eukaryota</taxon>
        <taxon>Fungi</taxon>
        <taxon>Fungi incertae sedis</taxon>
        <taxon>Chytridiomycota</taxon>
        <taxon>Chytridiomycota incertae sedis</taxon>
        <taxon>Chytridiomycetes</taxon>
        <taxon>Chytridiales</taxon>
        <taxon>Chytriomycetaceae</taxon>
        <taxon>Physocladia</taxon>
    </lineage>
</organism>
<feature type="domain" description="Helicase ATP-binding" evidence="8">
    <location>
        <begin position="827"/>
        <end position="998"/>
    </location>
</feature>
<dbReference type="Pfam" id="PF21010">
    <property type="entry name" value="HA2_C"/>
    <property type="match status" value="1"/>
</dbReference>
<dbReference type="InterPro" id="IPR027417">
    <property type="entry name" value="P-loop_NTPase"/>
</dbReference>
<keyword evidence="11" id="KW-1185">Reference proteome</keyword>
<dbReference type="PROSITE" id="PS00690">
    <property type="entry name" value="DEAH_ATP_HELICASE"/>
    <property type="match status" value="1"/>
</dbReference>
<feature type="domain" description="Helicase C-terminal" evidence="9">
    <location>
        <begin position="1123"/>
        <end position="1289"/>
    </location>
</feature>
<evidence type="ECO:0000259" key="8">
    <source>
        <dbReference type="PROSITE" id="PS51192"/>
    </source>
</evidence>
<evidence type="ECO:0000256" key="5">
    <source>
        <dbReference type="ARBA" id="ARBA00022840"/>
    </source>
</evidence>
<evidence type="ECO:0000313" key="11">
    <source>
        <dbReference type="Proteomes" id="UP001211907"/>
    </source>
</evidence>
<dbReference type="Pfam" id="PF24899">
    <property type="entry name" value="UBA_DHX29"/>
    <property type="match status" value="1"/>
</dbReference>
<dbReference type="InterPro" id="IPR048333">
    <property type="entry name" value="HA2_WH"/>
</dbReference>
<keyword evidence="3" id="KW-0378">Hydrolase</keyword>
<dbReference type="PROSITE" id="PS51194">
    <property type="entry name" value="HELICASE_CTER"/>
    <property type="match status" value="1"/>
</dbReference>
<dbReference type="PANTHER" id="PTHR18934:SF145">
    <property type="entry name" value="ATP-DEPENDENT RNA HELICASE DHX57-RELATED"/>
    <property type="match status" value="1"/>
</dbReference>
<protein>
    <recommendedName>
        <fullName evidence="1">RNA helicase</fullName>
        <ecNumber evidence="1">3.6.4.13</ecNumber>
    </recommendedName>
</protein>
<evidence type="ECO:0000256" key="2">
    <source>
        <dbReference type="ARBA" id="ARBA00022741"/>
    </source>
</evidence>
<dbReference type="SMART" id="SM00490">
    <property type="entry name" value="HELICc"/>
    <property type="match status" value="1"/>
</dbReference>
<dbReference type="InterPro" id="IPR001650">
    <property type="entry name" value="Helicase_C-like"/>
</dbReference>
<feature type="region of interest" description="Disordered" evidence="7">
    <location>
        <begin position="559"/>
        <end position="590"/>
    </location>
</feature>
<dbReference type="EMBL" id="JADGJH010000826">
    <property type="protein sequence ID" value="KAJ3122237.1"/>
    <property type="molecule type" value="Genomic_DNA"/>
</dbReference>
<dbReference type="SMART" id="SM00487">
    <property type="entry name" value="DEXDc"/>
    <property type="match status" value="1"/>
</dbReference>
<dbReference type="InterPro" id="IPR002464">
    <property type="entry name" value="DNA/RNA_helicase_DEAH_CS"/>
</dbReference>
<reference evidence="10" key="1">
    <citation type="submission" date="2020-05" db="EMBL/GenBank/DDBJ databases">
        <title>Phylogenomic resolution of chytrid fungi.</title>
        <authorList>
            <person name="Stajich J.E."/>
            <person name="Amses K."/>
            <person name="Simmons R."/>
            <person name="Seto K."/>
            <person name="Myers J."/>
            <person name="Bonds A."/>
            <person name="Quandt C.A."/>
            <person name="Barry K."/>
            <person name="Liu P."/>
            <person name="Grigoriev I."/>
            <person name="Longcore J.E."/>
            <person name="James T.Y."/>
        </authorList>
    </citation>
    <scope>NUCLEOTIDE SEQUENCE</scope>
    <source>
        <strain evidence="10">JEL0513</strain>
    </source>
</reference>
<dbReference type="PANTHER" id="PTHR18934">
    <property type="entry name" value="ATP-DEPENDENT RNA HELICASE"/>
    <property type="match status" value="1"/>
</dbReference>
<dbReference type="FunFam" id="3.40.50.300:FF:000500">
    <property type="entry name" value="ATP-dependent RNA helicase DHX29"/>
    <property type="match status" value="1"/>
</dbReference>
<dbReference type="Pfam" id="PF00271">
    <property type="entry name" value="Helicase_C"/>
    <property type="match status" value="1"/>
</dbReference>
<dbReference type="InterPro" id="IPR014001">
    <property type="entry name" value="Helicase_ATP-bd"/>
</dbReference>
<dbReference type="EC" id="3.6.4.13" evidence="1"/>
<comment type="catalytic activity">
    <reaction evidence="6">
        <text>ATP + H2O = ADP + phosphate + H(+)</text>
        <dbReference type="Rhea" id="RHEA:13065"/>
        <dbReference type="ChEBI" id="CHEBI:15377"/>
        <dbReference type="ChEBI" id="CHEBI:15378"/>
        <dbReference type="ChEBI" id="CHEBI:30616"/>
        <dbReference type="ChEBI" id="CHEBI:43474"/>
        <dbReference type="ChEBI" id="CHEBI:456216"/>
        <dbReference type="EC" id="3.6.4.13"/>
    </reaction>
</comment>
<comment type="caution">
    <text evidence="10">The sequence shown here is derived from an EMBL/GenBank/DDBJ whole genome shotgun (WGS) entry which is preliminary data.</text>
</comment>
<dbReference type="Gene3D" id="1.20.120.1080">
    <property type="match status" value="1"/>
</dbReference>
<evidence type="ECO:0000256" key="4">
    <source>
        <dbReference type="ARBA" id="ARBA00022806"/>
    </source>
</evidence>
<dbReference type="InterPro" id="IPR007502">
    <property type="entry name" value="Helicase-assoc_dom"/>
</dbReference>
<dbReference type="FunFam" id="1.20.120.1080:FF:000002">
    <property type="entry name" value="Putative ATP-dependent RNA helicase DHX36"/>
    <property type="match status" value="1"/>
</dbReference>
<dbReference type="CDD" id="cd18791">
    <property type="entry name" value="SF2_C_RHA"/>
    <property type="match status" value="1"/>
</dbReference>
<dbReference type="InterPro" id="IPR011545">
    <property type="entry name" value="DEAD/DEAH_box_helicase_dom"/>
</dbReference>
<dbReference type="Pfam" id="PF00270">
    <property type="entry name" value="DEAD"/>
    <property type="match status" value="1"/>
</dbReference>
<keyword evidence="2" id="KW-0547">Nucleotide-binding</keyword>
<dbReference type="GO" id="GO:0016787">
    <property type="term" value="F:hydrolase activity"/>
    <property type="evidence" value="ECO:0007669"/>
    <property type="project" value="UniProtKB-KW"/>
</dbReference>
<sequence>MSEESLNISEIPLQELQTIVETYQTLPPNPYTERALSQDFATPYIDVIARELYKREIIAGGGSFHPDGKLKAWPPKKAKWEAVIRYIGTLIDPSKKIEQEEVLVTITLFLPETNLNGGTPLVLRNLVDMEILEREGGGSLKAAANVTRGFATTSASKREAIPAKETNDEDAAAETVTVAAKTEPNTANDTTADTKTTVAEIAEDGRKDAQKSRDLQLLRHRVAADVRIWTATKDRIASQPQILPLILEYNSENKIAAFVAKHSQMINRLTILQQQQQQQQASPASLLDSVLSCYYALEALLFSTTQIEAALSNLAFSHVPLSLNECLNWLCINLDPKLLPPGYANKVEYIPDTIVLLQPAQARINSIEATNSLVLNKNVFVGLEKDAPGNKSQFSTKPQVQTEPLKLEIAHNLKSQILSLNNKRDEESNSDGSSDLDLPVNKNHIQPNELLHAIFSCRIDHLTYIIDEFRKNRVSLPSTIFSALKKYSAGKKSLESIRSFNIRKAEVEYAKLIQDVNCHISTADSEYRAILKSISAANRARNEIVVANTNEKMEKQLESRTAKLNKSTKKKFELNSSESNSENDEDMIGFGGLFDEGSENTLPQSASATNQSIQILSLEIPKFWTGITPKYILQEQVNLLPRVKTATSVKVKFSKLLDSSSTRFKSRVKIDGLLQGPAVFEPPTHIFTESMKSAEEYVATIALFRLFGSRAPFYRILPPIFRDLWMEMVQEEREGKLCVTGHEEERRILFVESIIKTIELRPKPAKPAANLTANFVPNKSSDVNALPRNFSDTFLAQFNTRKLKPSYLALASFRKQLPVWAMREEILKIISVNQVIIISGETGSGKSTQIPQFILEDAIESGKGNQTNIACTQPRRISAISIATRVSEEIGDPTSFGNGSLVGYAVRLDSKIGAATRLIFQTTGVLLRQLEKNPFLTGVSHVVVDEVHERGLDSDFLVLRLRRLITVRPDLKIILMSATADAVKFANYFELAFSYNSICPVLTIPGRTYPVETFFLEDAVEFAKYNIDPESEFARKENYWRANIGNTNVSGRGGNSSKVALEIDIDDGDDENGSYQLTNGLSNQYSRKTIETLKRMNSTKIDLDLVELLIRRIVETTATGGNGIQPHTESILVFLPGLAEIRKLHDRLSLDAVRENGNSKMLVLPLHSILSASEQAAVFKPASHGVRKVVLSTNIAETGITIPDVVYVIDTCKAREISYDEKRNMTKLSDVWISQANFKQRRGRAGRVKPGICYHLIGKMAFDSMPAHRPPEMLRLPLEELILRALAAVPIENESVDVRQLLSEAIDPPPAKNVEKAIALLKKIQALSETGNLTELGRKLSVLPVDVRLGKMLLFACIFKCLDPVLTIAATLSLGKSPFLMQFDVSSFVNPAKQYFSGESDLLAISRAFDSWREYILKTAGQDGNGWSAGRNYAAKNGLNFANLMMIEETRSQLLRTLIFAELVASTEIGQSRYPKPLMTHSLGRFSANGKNQHLVLATLAVGIYPSFVACASDIDDGTKSPSLYLFNTMEKVSVHSKSSISELAAGSWYATYNITKSNARITNAPPRIVAWDMNLISKMAVIFSGGLVIAETSSVEEIISIWIELIGIV</sequence>
<evidence type="ECO:0000313" key="10">
    <source>
        <dbReference type="EMBL" id="KAJ3122237.1"/>
    </source>
</evidence>
<evidence type="ECO:0000256" key="3">
    <source>
        <dbReference type="ARBA" id="ARBA00022801"/>
    </source>
</evidence>
<dbReference type="GO" id="GO:1990904">
    <property type="term" value="C:ribonucleoprotein complex"/>
    <property type="evidence" value="ECO:0007669"/>
    <property type="project" value="UniProtKB-ARBA"/>
</dbReference>
<dbReference type="GO" id="GO:0005524">
    <property type="term" value="F:ATP binding"/>
    <property type="evidence" value="ECO:0007669"/>
    <property type="project" value="UniProtKB-KW"/>
</dbReference>
<dbReference type="Proteomes" id="UP001211907">
    <property type="component" value="Unassembled WGS sequence"/>
</dbReference>
<dbReference type="GO" id="GO:0003723">
    <property type="term" value="F:RNA binding"/>
    <property type="evidence" value="ECO:0007669"/>
    <property type="project" value="TreeGrafter"/>
</dbReference>
<dbReference type="CDD" id="cd17917">
    <property type="entry name" value="DEXHc_RHA-like"/>
    <property type="match status" value="1"/>
</dbReference>
<dbReference type="InterPro" id="IPR056890">
    <property type="entry name" value="UBA_DHX29-like"/>
</dbReference>
<accession>A0AAD5T0X4</accession>